<dbReference type="Proteomes" id="UP001580346">
    <property type="component" value="Unassembled WGS sequence"/>
</dbReference>
<gene>
    <name evidence="1" type="ORF">ACE41H_16170</name>
</gene>
<evidence type="ECO:0000313" key="2">
    <source>
        <dbReference type="Proteomes" id="UP001580346"/>
    </source>
</evidence>
<name>A0ABV5AWA0_9BACL</name>
<dbReference type="InterPro" id="IPR023214">
    <property type="entry name" value="HAD_sf"/>
</dbReference>
<dbReference type="PANTHER" id="PTHR10000">
    <property type="entry name" value="PHOSPHOSERINE PHOSPHATASE"/>
    <property type="match status" value="1"/>
</dbReference>
<keyword evidence="2" id="KW-1185">Reference proteome</keyword>
<sequence length="245" mass="27860">MNNLKLIASDMDHILLTEKGELPSNLDQYILELDKLGIVFAIASRRPLYTLEDMFPEIKDKICFISGSGGIISYKGEVIFKSLLKPVDYQPMIRFVEDNTDGVAILSGLDSAYIARKYKGNETFLKTFYSNITFVEELDQVITEADKLTIYFPNKNSKQYFEETFKPNYGHDFSVTAGDAIWIDIMNHEINRGKAMKVLGEQLGIDSEQMMVFSDMEQYASYATGSNDHLGVLKMMEKILEIHGK</sequence>
<dbReference type="Gene3D" id="3.40.50.1000">
    <property type="entry name" value="HAD superfamily/HAD-like"/>
    <property type="match status" value="1"/>
</dbReference>
<dbReference type="Gene3D" id="3.30.1240.10">
    <property type="match status" value="1"/>
</dbReference>
<dbReference type="Pfam" id="PF08282">
    <property type="entry name" value="Hydrolase_3"/>
    <property type="match status" value="1"/>
</dbReference>
<organism evidence="1 2">
    <name type="scientific">Paenibacillus enshidis</name>
    <dbReference type="NCBI Taxonomy" id="1458439"/>
    <lineage>
        <taxon>Bacteria</taxon>
        <taxon>Bacillati</taxon>
        <taxon>Bacillota</taxon>
        <taxon>Bacilli</taxon>
        <taxon>Bacillales</taxon>
        <taxon>Paenibacillaceae</taxon>
        <taxon>Paenibacillus</taxon>
    </lineage>
</organism>
<dbReference type="PANTHER" id="PTHR10000:SF53">
    <property type="entry name" value="5-AMINO-6-(5-PHOSPHO-D-RIBITYLAMINO)URACIL PHOSPHATASE YBJI-RELATED"/>
    <property type="match status" value="1"/>
</dbReference>
<comment type="caution">
    <text evidence="1">The sequence shown here is derived from an EMBL/GenBank/DDBJ whole genome shotgun (WGS) entry which is preliminary data.</text>
</comment>
<accession>A0ABV5AWA0</accession>
<dbReference type="RefSeq" id="WP_375356474.1">
    <property type="nucleotide sequence ID" value="NZ_JBHHMI010000014.1"/>
</dbReference>
<dbReference type="EMBL" id="JBHHMI010000014">
    <property type="protein sequence ID" value="MFB5268300.1"/>
    <property type="molecule type" value="Genomic_DNA"/>
</dbReference>
<dbReference type="InterPro" id="IPR036412">
    <property type="entry name" value="HAD-like_sf"/>
</dbReference>
<evidence type="ECO:0000313" key="1">
    <source>
        <dbReference type="EMBL" id="MFB5268300.1"/>
    </source>
</evidence>
<protein>
    <submittedName>
        <fullName evidence="1">HAD hydrolase family protein</fullName>
    </submittedName>
</protein>
<reference evidence="1 2" key="1">
    <citation type="submission" date="2024-09" db="EMBL/GenBank/DDBJ databases">
        <title>Paenibacillus zeirhizospherea sp. nov., isolated from surface of the maize (Zea mays) roots in a horticulture field, Hungary.</title>
        <authorList>
            <person name="Marton D."/>
            <person name="Farkas M."/>
            <person name="Bedics A."/>
            <person name="Toth E."/>
            <person name="Tancsics A."/>
            <person name="Boka K."/>
            <person name="Maroti G."/>
            <person name="Kriszt B."/>
            <person name="Cserhati M."/>
        </authorList>
    </citation>
    <scope>NUCLEOTIDE SEQUENCE [LARGE SCALE GENOMIC DNA]</scope>
    <source>
        <strain evidence="1 2">KCTC 33519</strain>
    </source>
</reference>
<keyword evidence="1" id="KW-0378">Hydrolase</keyword>
<dbReference type="GO" id="GO:0016787">
    <property type="term" value="F:hydrolase activity"/>
    <property type="evidence" value="ECO:0007669"/>
    <property type="project" value="UniProtKB-KW"/>
</dbReference>
<dbReference type="SUPFAM" id="SSF56784">
    <property type="entry name" value="HAD-like"/>
    <property type="match status" value="1"/>
</dbReference>
<proteinExistence type="predicted"/>